<dbReference type="GO" id="GO:0003676">
    <property type="term" value="F:nucleic acid binding"/>
    <property type="evidence" value="ECO:0007669"/>
    <property type="project" value="InterPro"/>
</dbReference>
<keyword evidence="2" id="KW-1185">Reference proteome</keyword>
<evidence type="ECO:0000313" key="2">
    <source>
        <dbReference type="Proteomes" id="UP000075243"/>
    </source>
</evidence>
<sequence>MRMALEGKNKLVFIDGSVPKPSVDDPKRQSWKRNNSIIASWIMNSVSKDIAASISYTSTASDIWNDLKIRFQKKNGLRIFKIKRDLMNLKQGDLTITQYYTKVKSYWEELAEFQPPNTCTCGGIKPWMDHHNMDQVILFLTGLNDSYSHVRGQILLMDPMPPMNQVFSLVNQEETQRELGKQNQKDRPFCEECKKYGHTKNTCFKIHGYPAHIKRKPSTTPTLNNKQVVNQVAREEEPSFKFTA</sequence>
<reference evidence="1 2" key="1">
    <citation type="journal article" date="2012" name="Nat. Biotechnol.">
        <title>Draft genome sequence of pigeonpea (Cajanus cajan), an orphan legume crop of resource-poor farmers.</title>
        <authorList>
            <person name="Varshney R.K."/>
            <person name="Chen W."/>
            <person name="Li Y."/>
            <person name="Bharti A.K."/>
            <person name="Saxena R.K."/>
            <person name="Schlueter J.A."/>
            <person name="Donoghue M.T."/>
            <person name="Azam S."/>
            <person name="Fan G."/>
            <person name="Whaley A.M."/>
            <person name="Farmer A.D."/>
            <person name="Sheridan J."/>
            <person name="Iwata A."/>
            <person name="Tuteja R."/>
            <person name="Penmetsa R.V."/>
            <person name="Wu W."/>
            <person name="Upadhyaya H.D."/>
            <person name="Yang S.P."/>
            <person name="Shah T."/>
            <person name="Saxena K.B."/>
            <person name="Michael T."/>
            <person name="McCombie W.R."/>
            <person name="Yang B."/>
            <person name="Zhang G."/>
            <person name="Yang H."/>
            <person name="Wang J."/>
            <person name="Spillane C."/>
            <person name="Cook D.R."/>
            <person name="May G.D."/>
            <person name="Xu X."/>
            <person name="Jackson S.A."/>
        </authorList>
    </citation>
    <scope>NUCLEOTIDE SEQUENCE [LARGE SCALE GENOMIC DNA]</scope>
    <source>
        <strain evidence="2">cv. Asha</strain>
    </source>
</reference>
<dbReference type="Gramene" id="C.cajan_17642.t">
    <property type="protein sequence ID" value="C.cajan_17642.t"/>
    <property type="gene ID" value="C.cajan_17642"/>
</dbReference>
<dbReference type="PANTHER" id="PTHR37610">
    <property type="entry name" value="CCHC-TYPE DOMAIN-CONTAINING PROTEIN"/>
    <property type="match status" value="1"/>
</dbReference>
<evidence type="ECO:0000313" key="1">
    <source>
        <dbReference type="EMBL" id="KYP63586.1"/>
    </source>
</evidence>
<dbReference type="SUPFAM" id="SSF57756">
    <property type="entry name" value="Retrovirus zinc finger-like domains"/>
    <property type="match status" value="1"/>
</dbReference>
<dbReference type="AlphaFoldDB" id="A0A151T980"/>
<dbReference type="OMA" id="CICEEKQ"/>
<name>A0A151T980_CAJCA</name>
<dbReference type="Proteomes" id="UP000075243">
    <property type="component" value="Chromosome 7"/>
</dbReference>
<dbReference type="Pfam" id="PF14223">
    <property type="entry name" value="Retrotran_gag_2"/>
    <property type="match status" value="1"/>
</dbReference>
<dbReference type="PANTHER" id="PTHR37610:SF81">
    <property type="entry name" value="RETROTRANSPOSON COPIA-LIKE N-TERMINAL DOMAIN-CONTAINING PROTEIN"/>
    <property type="match status" value="1"/>
</dbReference>
<gene>
    <name evidence="1" type="ORF">KK1_018165</name>
</gene>
<dbReference type="EMBL" id="CM003609">
    <property type="protein sequence ID" value="KYP63586.1"/>
    <property type="molecule type" value="Genomic_DNA"/>
</dbReference>
<accession>A0A151T980</accession>
<proteinExistence type="predicted"/>
<organism evidence="1 2">
    <name type="scientific">Cajanus cajan</name>
    <name type="common">Pigeon pea</name>
    <name type="synonym">Cajanus indicus</name>
    <dbReference type="NCBI Taxonomy" id="3821"/>
    <lineage>
        <taxon>Eukaryota</taxon>
        <taxon>Viridiplantae</taxon>
        <taxon>Streptophyta</taxon>
        <taxon>Embryophyta</taxon>
        <taxon>Tracheophyta</taxon>
        <taxon>Spermatophyta</taxon>
        <taxon>Magnoliopsida</taxon>
        <taxon>eudicotyledons</taxon>
        <taxon>Gunneridae</taxon>
        <taxon>Pentapetalae</taxon>
        <taxon>rosids</taxon>
        <taxon>fabids</taxon>
        <taxon>Fabales</taxon>
        <taxon>Fabaceae</taxon>
        <taxon>Papilionoideae</taxon>
        <taxon>50 kb inversion clade</taxon>
        <taxon>NPAAA clade</taxon>
        <taxon>indigoferoid/millettioid clade</taxon>
        <taxon>Phaseoleae</taxon>
        <taxon>Cajanus</taxon>
    </lineage>
</organism>
<dbReference type="InterPro" id="IPR036875">
    <property type="entry name" value="Znf_CCHC_sf"/>
</dbReference>
<dbReference type="GO" id="GO:0008270">
    <property type="term" value="F:zinc ion binding"/>
    <property type="evidence" value="ECO:0007669"/>
    <property type="project" value="InterPro"/>
</dbReference>
<protein>
    <submittedName>
        <fullName evidence="1">Uncharacterized protein</fullName>
    </submittedName>
</protein>